<organism evidence="2">
    <name type="scientific">gut metagenome</name>
    <dbReference type="NCBI Taxonomy" id="749906"/>
    <lineage>
        <taxon>unclassified sequences</taxon>
        <taxon>metagenomes</taxon>
        <taxon>organismal metagenomes</taxon>
    </lineage>
</organism>
<protein>
    <submittedName>
        <fullName evidence="2">Uncharacterized protein</fullName>
    </submittedName>
</protein>
<feature type="region of interest" description="Disordered" evidence="1">
    <location>
        <begin position="1"/>
        <end position="42"/>
    </location>
</feature>
<comment type="caution">
    <text evidence="2">The sequence shown here is derived from an EMBL/GenBank/DDBJ whole genome shotgun (WGS) entry which is preliminary data.</text>
</comment>
<evidence type="ECO:0000313" key="2">
    <source>
        <dbReference type="EMBL" id="EJX07938.1"/>
    </source>
</evidence>
<dbReference type="EMBL" id="AMCI01000752">
    <property type="protein sequence ID" value="EJX07938.1"/>
    <property type="molecule type" value="Genomic_DNA"/>
</dbReference>
<evidence type="ECO:0000256" key="1">
    <source>
        <dbReference type="SAM" id="MobiDB-lite"/>
    </source>
</evidence>
<dbReference type="AlphaFoldDB" id="J9GXT7"/>
<name>J9GXT7_9ZZZZ</name>
<gene>
    <name evidence="2" type="ORF">EVA_03953</name>
</gene>
<accession>J9GXT7</accession>
<feature type="compositionally biased region" description="Basic residues" evidence="1">
    <location>
        <begin position="25"/>
        <end position="42"/>
    </location>
</feature>
<proteinExistence type="predicted"/>
<reference evidence="2" key="1">
    <citation type="journal article" date="2012" name="PLoS ONE">
        <title>Gene sets for utilization of primary and secondary nutrition supplies in the distal gut of endangered iberian lynx.</title>
        <authorList>
            <person name="Alcaide M."/>
            <person name="Messina E."/>
            <person name="Richter M."/>
            <person name="Bargiela R."/>
            <person name="Peplies J."/>
            <person name="Huws S.A."/>
            <person name="Newbold C.J."/>
            <person name="Golyshin P.N."/>
            <person name="Simon M.A."/>
            <person name="Lopez G."/>
            <person name="Yakimov M.M."/>
            <person name="Ferrer M."/>
        </authorList>
    </citation>
    <scope>NUCLEOTIDE SEQUENCE</scope>
</reference>
<sequence length="42" mass="4663">MPQSPDTAKSALSSKAATDEPHLPVPHHHHRIPDKHAKNHQI</sequence>